<dbReference type="InterPro" id="IPR055148">
    <property type="entry name" value="ZW10_C_2"/>
</dbReference>
<gene>
    <name evidence="6" type="primary">LOC112684071</name>
</gene>
<proteinExistence type="predicted"/>
<dbReference type="GeneID" id="112684071"/>
<feature type="coiled-coil region" evidence="1">
    <location>
        <begin position="23"/>
        <end position="82"/>
    </location>
</feature>
<dbReference type="Pfam" id="PF20666">
    <property type="entry name" value="ZW10_C"/>
    <property type="match status" value="1"/>
</dbReference>
<dbReference type="GO" id="GO:0005737">
    <property type="term" value="C:cytoplasm"/>
    <property type="evidence" value="ECO:0007669"/>
    <property type="project" value="GOC"/>
</dbReference>
<feature type="domain" description="ZW10 C-terminal helical" evidence="4">
    <location>
        <begin position="559"/>
        <end position="703"/>
    </location>
</feature>
<dbReference type="GO" id="GO:1990423">
    <property type="term" value="C:RZZ complex"/>
    <property type="evidence" value="ECO:0007669"/>
    <property type="project" value="TreeGrafter"/>
</dbReference>
<dbReference type="Pfam" id="PF20665">
    <property type="entry name" value="Zw10_middle"/>
    <property type="match status" value="1"/>
</dbReference>
<evidence type="ECO:0000259" key="4">
    <source>
        <dbReference type="Pfam" id="PF22766"/>
    </source>
</evidence>
<dbReference type="InterPro" id="IPR048344">
    <property type="entry name" value="Zw10_middle"/>
</dbReference>
<evidence type="ECO:0000259" key="2">
    <source>
        <dbReference type="Pfam" id="PF20665"/>
    </source>
</evidence>
<evidence type="ECO:0000256" key="1">
    <source>
        <dbReference type="SAM" id="Coils"/>
    </source>
</evidence>
<name>A0A8B8FJS4_9HEMI</name>
<keyword evidence="1" id="KW-0175">Coiled coil</keyword>
<evidence type="ECO:0000259" key="3">
    <source>
        <dbReference type="Pfam" id="PF20666"/>
    </source>
</evidence>
<organism evidence="5 6">
    <name type="scientific">Sipha flava</name>
    <name type="common">yellow sugarcane aphid</name>
    <dbReference type="NCBI Taxonomy" id="143950"/>
    <lineage>
        <taxon>Eukaryota</taxon>
        <taxon>Metazoa</taxon>
        <taxon>Ecdysozoa</taxon>
        <taxon>Arthropoda</taxon>
        <taxon>Hexapoda</taxon>
        <taxon>Insecta</taxon>
        <taxon>Pterygota</taxon>
        <taxon>Neoptera</taxon>
        <taxon>Paraneoptera</taxon>
        <taxon>Hemiptera</taxon>
        <taxon>Sternorrhyncha</taxon>
        <taxon>Aphidomorpha</taxon>
        <taxon>Aphidoidea</taxon>
        <taxon>Aphididae</taxon>
        <taxon>Sipha</taxon>
    </lineage>
</organism>
<reference evidence="6" key="1">
    <citation type="submission" date="2025-08" db="UniProtKB">
        <authorList>
            <consortium name="RefSeq"/>
        </authorList>
    </citation>
    <scope>IDENTIFICATION</scope>
    <source>
        <tissue evidence="6">Whole body</tissue>
    </source>
</reference>
<feature type="domain" description="Centromere/kinetochore protein zw10 middle" evidence="2">
    <location>
        <begin position="190"/>
        <end position="384"/>
    </location>
</feature>
<sequence length="707" mass="81459">MSFLAAVLASAGEVEMTDLGKNVSELKHKISSLEYDIKDAMEQRYMKFALVSKDAASLLDTAQSYSNKINELISRIDNQTKREVADAMSDLKMFKSALEENKYSLNVIEQVLSASMNLSSDTQTKLSLAERIRSMQIAKEILTNNEHLSKLDVYKHLIREHQRVTDVLHSKCVATWRKQIEWVENNTDVQESWRVMLKITANKEDICDSILALQYFDSLNVEVKLFADKLINLIIKPIIIQNLQVDITKSIHVSIMTLKVSKIEDEYLSITIGKLKNVFKFLNSTLPINFNEIHIMSYLGSYASQQFCNIFKDKALFNAVPIKYNKLIDFQDELNEVLELNTYLNELGFFEKSNNELIKYTENIDNLFFNKISQIYYDKARTIIKKDLHDLVEVNNENRWTPDEDNNEDNSFCQTFFAYPQSKVSKSLLEFHNLIDEVASEMSSIPENDAWRYHDILNNITIMYCDMVSTQHSKALELNPQQSAVLYNNIMYFTRKLAEMSPTYKNLLIVHLLEKLKNLASEILHSQCKQQIVQVEKIVNQSDITQMAVNSNLGYSVEKSISQCFNLLSILSSLWKDILPSTVYCKFIGYSCNGLFESIVSKLFALEDISATSAEQYSSIFNKLIKDIPTLFPEPKEVHRYVPKWWQLNELIYILSSSMKDIENRWADGKGPLANELKVDQIRCLLKALFQNTDRRAALLKHISATA</sequence>
<evidence type="ECO:0000313" key="6">
    <source>
        <dbReference type="RefSeq" id="XP_025411159.1"/>
    </source>
</evidence>
<keyword evidence="5" id="KW-1185">Reference proteome</keyword>
<dbReference type="GO" id="GO:0007094">
    <property type="term" value="P:mitotic spindle assembly checkpoint signaling"/>
    <property type="evidence" value="ECO:0007669"/>
    <property type="project" value="TreeGrafter"/>
</dbReference>
<dbReference type="Gene3D" id="1.10.357.150">
    <property type="match status" value="1"/>
</dbReference>
<protein>
    <submittedName>
        <fullName evidence="6">Centromere/kinetochore protein zw10 homolog</fullName>
    </submittedName>
</protein>
<dbReference type="RefSeq" id="XP_025411159.1">
    <property type="nucleotide sequence ID" value="XM_025555374.1"/>
</dbReference>
<dbReference type="OrthoDB" id="534815at2759"/>
<dbReference type="CTD" id="9183"/>
<dbReference type="InterPro" id="IPR048343">
    <property type="entry name" value="ZW10_C"/>
</dbReference>
<dbReference type="AlphaFoldDB" id="A0A8B8FJS4"/>
<evidence type="ECO:0000313" key="5">
    <source>
        <dbReference type="Proteomes" id="UP000694846"/>
    </source>
</evidence>
<dbReference type="InterPro" id="IPR046362">
    <property type="entry name" value="Zw10/DSL1_C_sf"/>
</dbReference>
<dbReference type="Proteomes" id="UP000694846">
    <property type="component" value="Unplaced"/>
</dbReference>
<dbReference type="PANTHER" id="PTHR12205">
    <property type="entry name" value="CENTROMERE/KINETOCHORE PROTEIN ZW10"/>
    <property type="match status" value="1"/>
</dbReference>
<feature type="domain" description="Centromere/kinetochore protein zw10 C-terminal" evidence="3">
    <location>
        <begin position="417"/>
        <end position="534"/>
    </location>
</feature>
<accession>A0A8B8FJS4</accession>
<dbReference type="Pfam" id="PF22766">
    <property type="entry name" value="ZW10_C2"/>
    <property type="match status" value="1"/>
</dbReference>
<dbReference type="GO" id="GO:0006888">
    <property type="term" value="P:endoplasmic reticulum to Golgi vesicle-mediated transport"/>
    <property type="evidence" value="ECO:0007669"/>
    <property type="project" value="TreeGrafter"/>
</dbReference>
<dbReference type="PANTHER" id="PTHR12205:SF0">
    <property type="entry name" value="CENTROMERE_KINETOCHORE PROTEIN ZW10 HOMOLOG"/>
    <property type="match status" value="1"/>
</dbReference>